<dbReference type="OrthoDB" id="191995at2759"/>
<name>A0A1Y2B5W1_9TREE</name>
<feature type="compositionally biased region" description="Basic and acidic residues" evidence="1">
    <location>
        <begin position="533"/>
        <end position="546"/>
    </location>
</feature>
<feature type="transmembrane region" description="Helical" evidence="2">
    <location>
        <begin position="459"/>
        <end position="482"/>
    </location>
</feature>
<keyword evidence="2" id="KW-1133">Transmembrane helix</keyword>
<feature type="region of interest" description="Disordered" evidence="1">
    <location>
        <begin position="1"/>
        <end position="21"/>
    </location>
</feature>
<feature type="transmembrane region" description="Helical" evidence="2">
    <location>
        <begin position="397"/>
        <end position="415"/>
    </location>
</feature>
<dbReference type="PANTHER" id="PTHR36840">
    <property type="entry name" value="BLL5714 PROTEIN"/>
    <property type="match status" value="1"/>
</dbReference>
<comment type="caution">
    <text evidence="3">The sequence shown here is derived from an EMBL/GenBank/DDBJ whole genome shotgun (WGS) entry which is preliminary data.</text>
</comment>
<feature type="compositionally biased region" description="Basic and acidic residues" evidence="1">
    <location>
        <begin position="492"/>
        <end position="501"/>
    </location>
</feature>
<dbReference type="Pfam" id="PF06772">
    <property type="entry name" value="LtrA"/>
    <property type="match status" value="1"/>
</dbReference>
<gene>
    <name evidence="3" type="ORF">BCR39DRAFT_494822</name>
</gene>
<feature type="transmembrane region" description="Helical" evidence="2">
    <location>
        <begin position="364"/>
        <end position="385"/>
    </location>
</feature>
<keyword evidence="4" id="KW-1185">Reference proteome</keyword>
<dbReference type="InParanoid" id="A0A1Y2B5W1"/>
<keyword evidence="2" id="KW-0812">Transmembrane</keyword>
<feature type="compositionally biased region" description="Polar residues" evidence="1">
    <location>
        <begin position="1"/>
        <end position="10"/>
    </location>
</feature>
<dbReference type="PANTHER" id="PTHR36840:SF1">
    <property type="entry name" value="BLL5714 PROTEIN"/>
    <property type="match status" value="1"/>
</dbReference>
<proteinExistence type="predicted"/>
<evidence type="ECO:0000313" key="3">
    <source>
        <dbReference type="EMBL" id="ORY30203.1"/>
    </source>
</evidence>
<dbReference type="STRING" id="71784.A0A1Y2B5W1"/>
<keyword evidence="2" id="KW-0472">Membrane</keyword>
<dbReference type="EMBL" id="MCFC01000021">
    <property type="protein sequence ID" value="ORY30203.1"/>
    <property type="molecule type" value="Genomic_DNA"/>
</dbReference>
<feature type="transmembrane region" description="Helical" evidence="2">
    <location>
        <begin position="230"/>
        <end position="251"/>
    </location>
</feature>
<dbReference type="Proteomes" id="UP000193986">
    <property type="component" value="Unassembled WGS sequence"/>
</dbReference>
<evidence type="ECO:0000256" key="2">
    <source>
        <dbReference type="SAM" id="Phobius"/>
    </source>
</evidence>
<dbReference type="InterPro" id="IPR010640">
    <property type="entry name" value="Low_temperature_requirement_A"/>
</dbReference>
<reference evidence="3 4" key="1">
    <citation type="submission" date="2016-07" db="EMBL/GenBank/DDBJ databases">
        <title>Pervasive Adenine N6-methylation of Active Genes in Fungi.</title>
        <authorList>
            <consortium name="DOE Joint Genome Institute"/>
            <person name="Mondo S.J."/>
            <person name="Dannebaum R.O."/>
            <person name="Kuo R.C."/>
            <person name="Labutti K."/>
            <person name="Haridas S."/>
            <person name="Kuo A."/>
            <person name="Salamov A."/>
            <person name="Ahrendt S.R."/>
            <person name="Lipzen A."/>
            <person name="Sullivan W."/>
            <person name="Andreopoulos W.B."/>
            <person name="Clum A."/>
            <person name="Lindquist E."/>
            <person name="Daum C."/>
            <person name="Ramamoorthy G.K."/>
            <person name="Gryganskyi A."/>
            <person name="Culley D."/>
            <person name="Magnuson J.K."/>
            <person name="James T.Y."/>
            <person name="O'Malley M.A."/>
            <person name="Stajich J.E."/>
            <person name="Spatafora J.W."/>
            <person name="Visel A."/>
            <person name="Grigoriev I.V."/>
        </authorList>
    </citation>
    <scope>NUCLEOTIDE SEQUENCE [LARGE SCALE GENOMIC DNA]</scope>
    <source>
        <strain evidence="3 4">68-887.2</strain>
    </source>
</reference>
<sequence length="576" mass="65257">MSPSSSTTERPQLPHQISEGRDKFGQNSHIVYHQETGGEDKVTRIRDLVRAPCVRQWVEGGRLYRESTSREISRFELFFDLLFVAIIHQLADAAIEEPGGPAVARFVLTFWPSWSVWDEARKYSNVSGTDDLLHRTWVLIGMACLLGYSANASSIELHPTDEEVGLDHTAVRAAAAYWLIVKLSRVVVLLYYAYYLPLFRRAQIMMALAVLLPMFLYLPLIWVTSRHAQIILASLGIAVDLIRVDLFVHYIRGRILQWRHGDHDTQAKKIALHKMPDLPNMRIPAMNIEHAIERSSAFVVIVLGELVMNLLYQAGKGDLGASHIYWKAVMGLMVAWALNYLYFLPNEPNNEYEHALRRSWLSGITFNFLHWPLCASLLLASAASGRMVAEDEVELGVHWYWGCGLGFALLCLTAIDWTHGNLAPNSEAIVPRHLRNLTTLSGAISLILFPLGADNLSTIEMMGIAVGIIWFVLIVGVVGMIPRPSIAREWKRQEEHEREQGYDGNGNGNGNLQEKNRDQGQRDQQHQQQQHQYIDRETETETDRQIGTRTRHGQFENGDHQRAHQVGSDQVIPVNI</sequence>
<feature type="transmembrane region" description="Helical" evidence="2">
    <location>
        <begin position="324"/>
        <end position="343"/>
    </location>
</feature>
<feature type="compositionally biased region" description="Basic and acidic residues" evidence="1">
    <location>
        <begin position="514"/>
        <end position="525"/>
    </location>
</feature>
<feature type="compositionally biased region" description="Basic and acidic residues" evidence="1">
    <location>
        <begin position="553"/>
        <end position="562"/>
    </location>
</feature>
<feature type="region of interest" description="Disordered" evidence="1">
    <location>
        <begin position="492"/>
        <end position="576"/>
    </location>
</feature>
<accession>A0A1Y2B5W1</accession>
<organism evidence="3 4">
    <name type="scientific">Naematelia encephala</name>
    <dbReference type="NCBI Taxonomy" id="71784"/>
    <lineage>
        <taxon>Eukaryota</taxon>
        <taxon>Fungi</taxon>
        <taxon>Dikarya</taxon>
        <taxon>Basidiomycota</taxon>
        <taxon>Agaricomycotina</taxon>
        <taxon>Tremellomycetes</taxon>
        <taxon>Tremellales</taxon>
        <taxon>Naemateliaceae</taxon>
        <taxon>Naematelia</taxon>
    </lineage>
</organism>
<evidence type="ECO:0000313" key="4">
    <source>
        <dbReference type="Proteomes" id="UP000193986"/>
    </source>
</evidence>
<feature type="transmembrane region" description="Helical" evidence="2">
    <location>
        <begin position="204"/>
        <end position="224"/>
    </location>
</feature>
<feature type="transmembrane region" description="Helical" evidence="2">
    <location>
        <begin position="132"/>
        <end position="150"/>
    </location>
</feature>
<feature type="transmembrane region" description="Helical" evidence="2">
    <location>
        <begin position="170"/>
        <end position="192"/>
    </location>
</feature>
<evidence type="ECO:0000256" key="1">
    <source>
        <dbReference type="SAM" id="MobiDB-lite"/>
    </source>
</evidence>
<protein>
    <submittedName>
        <fullName evidence="3">Bacterial low temperature requirement A protein-domain-containing protein</fullName>
    </submittedName>
</protein>
<dbReference type="AlphaFoldDB" id="A0A1Y2B5W1"/>